<dbReference type="PANTHER" id="PTHR30055">
    <property type="entry name" value="HTH-TYPE TRANSCRIPTIONAL REGULATOR RUTR"/>
    <property type="match status" value="1"/>
</dbReference>
<dbReference type="Proteomes" id="UP000231693">
    <property type="component" value="Unassembled WGS sequence"/>
</dbReference>
<proteinExistence type="predicted"/>
<dbReference type="PANTHER" id="PTHR30055:SF146">
    <property type="entry name" value="HTH-TYPE TRANSCRIPTIONAL DUAL REGULATOR CECR"/>
    <property type="match status" value="1"/>
</dbReference>
<reference evidence="4 5" key="1">
    <citation type="submission" date="2017-11" db="EMBL/GenBank/DDBJ databases">
        <title>Genomic Encyclopedia of Archaeal and Bacterial Type Strains, Phase II (KMG-II): From Individual Species to Whole Genera.</title>
        <authorList>
            <person name="Goeker M."/>
        </authorList>
    </citation>
    <scope>NUCLEOTIDE SEQUENCE [LARGE SCALE GENOMIC DNA]</scope>
    <source>
        <strain evidence="4 5">DSM 25478</strain>
    </source>
</reference>
<evidence type="ECO:0000256" key="1">
    <source>
        <dbReference type="ARBA" id="ARBA00023125"/>
    </source>
</evidence>
<dbReference type="InterPro" id="IPR001647">
    <property type="entry name" value="HTH_TetR"/>
</dbReference>
<dbReference type="InterPro" id="IPR050109">
    <property type="entry name" value="HTH-type_TetR-like_transc_reg"/>
</dbReference>
<name>A0A2M9CEM2_9CELL</name>
<keyword evidence="1 2" id="KW-0238">DNA-binding</keyword>
<evidence type="ECO:0000256" key="2">
    <source>
        <dbReference type="PROSITE-ProRule" id="PRU00335"/>
    </source>
</evidence>
<gene>
    <name evidence="4" type="ORF">CLV28_2177</name>
</gene>
<dbReference type="SUPFAM" id="SSF46689">
    <property type="entry name" value="Homeodomain-like"/>
    <property type="match status" value="1"/>
</dbReference>
<dbReference type="AlphaFoldDB" id="A0A2M9CEM2"/>
<dbReference type="GO" id="GO:0000976">
    <property type="term" value="F:transcription cis-regulatory region binding"/>
    <property type="evidence" value="ECO:0007669"/>
    <property type="project" value="TreeGrafter"/>
</dbReference>
<dbReference type="Pfam" id="PF00440">
    <property type="entry name" value="TetR_N"/>
    <property type="match status" value="1"/>
</dbReference>
<dbReference type="GO" id="GO:0003700">
    <property type="term" value="F:DNA-binding transcription factor activity"/>
    <property type="evidence" value="ECO:0007669"/>
    <property type="project" value="TreeGrafter"/>
</dbReference>
<accession>A0A2M9CEM2</accession>
<evidence type="ECO:0000259" key="3">
    <source>
        <dbReference type="PROSITE" id="PS50977"/>
    </source>
</evidence>
<keyword evidence="5" id="KW-1185">Reference proteome</keyword>
<feature type="domain" description="HTH tetR-type" evidence="3">
    <location>
        <begin position="11"/>
        <end position="70"/>
    </location>
</feature>
<dbReference type="InterPro" id="IPR036271">
    <property type="entry name" value="Tet_transcr_reg_TetR-rel_C_sf"/>
</dbReference>
<protein>
    <submittedName>
        <fullName evidence="4">TetR family transcriptional regulator</fullName>
    </submittedName>
</protein>
<dbReference type="EMBL" id="PGFE01000003">
    <property type="protein sequence ID" value="PJJ70343.1"/>
    <property type="molecule type" value="Genomic_DNA"/>
</dbReference>
<dbReference type="Pfam" id="PF17933">
    <property type="entry name" value="TetR_C_25"/>
    <property type="match status" value="1"/>
</dbReference>
<evidence type="ECO:0000313" key="4">
    <source>
        <dbReference type="EMBL" id="PJJ70343.1"/>
    </source>
</evidence>
<feature type="DNA-binding region" description="H-T-H motif" evidence="2">
    <location>
        <begin position="33"/>
        <end position="52"/>
    </location>
</feature>
<sequence>MVNMRSAPPDTTARARIRDAAVVRFATDGFDAPLRAIATDAGVSAALVLHHFGSKDGLRDACDEHVFTQVRDAKGPVLRDRTPLTMLEALASVDAYAPLFAYLVRSLQTGGPRASAFVDHLVDDAVEYLADGVAAGTLRPSRDEHARARYLVLTALGAVLLDVAISGPATPRELMAAYLDRMALPALELFTDGLLTTRDMLDGYLLHAPDPPRPASSDT</sequence>
<evidence type="ECO:0000313" key="5">
    <source>
        <dbReference type="Proteomes" id="UP000231693"/>
    </source>
</evidence>
<dbReference type="PROSITE" id="PS50977">
    <property type="entry name" value="HTH_TETR_2"/>
    <property type="match status" value="1"/>
</dbReference>
<dbReference type="InterPro" id="IPR009057">
    <property type="entry name" value="Homeodomain-like_sf"/>
</dbReference>
<organism evidence="4 5">
    <name type="scientific">Sediminihabitans luteus</name>
    <dbReference type="NCBI Taxonomy" id="1138585"/>
    <lineage>
        <taxon>Bacteria</taxon>
        <taxon>Bacillati</taxon>
        <taxon>Actinomycetota</taxon>
        <taxon>Actinomycetes</taxon>
        <taxon>Micrococcales</taxon>
        <taxon>Cellulomonadaceae</taxon>
        <taxon>Sediminihabitans</taxon>
    </lineage>
</organism>
<comment type="caution">
    <text evidence="4">The sequence shown here is derived from an EMBL/GenBank/DDBJ whole genome shotgun (WGS) entry which is preliminary data.</text>
</comment>
<dbReference type="InterPro" id="IPR041484">
    <property type="entry name" value="TetR_C_25"/>
</dbReference>
<dbReference type="SUPFAM" id="SSF48498">
    <property type="entry name" value="Tetracyclin repressor-like, C-terminal domain"/>
    <property type="match status" value="1"/>
</dbReference>
<dbReference type="Gene3D" id="1.10.357.10">
    <property type="entry name" value="Tetracycline Repressor, domain 2"/>
    <property type="match status" value="1"/>
</dbReference>